<name>A0A9N9LC57_9HELO</name>
<feature type="signal peptide" evidence="3">
    <location>
        <begin position="1"/>
        <end position="25"/>
    </location>
</feature>
<proteinExistence type="inferred from homology"/>
<reference evidence="5" key="1">
    <citation type="submission" date="2021-07" db="EMBL/GenBank/DDBJ databases">
        <authorList>
            <person name="Durling M."/>
        </authorList>
    </citation>
    <scope>NUCLEOTIDE SEQUENCE</scope>
</reference>
<comment type="similarity">
    <text evidence="1 3">Belongs to the type-B carboxylesterase/lipase family.</text>
</comment>
<dbReference type="PANTHER" id="PTHR11559">
    <property type="entry name" value="CARBOXYLESTERASE"/>
    <property type="match status" value="1"/>
</dbReference>
<dbReference type="InterPro" id="IPR029058">
    <property type="entry name" value="AB_hydrolase_fold"/>
</dbReference>
<dbReference type="AlphaFoldDB" id="A0A9N9LC57"/>
<gene>
    <name evidence="5" type="ORF">HYFRA_00002299</name>
</gene>
<dbReference type="SUPFAM" id="SSF53474">
    <property type="entry name" value="alpha/beta-Hydrolases"/>
    <property type="match status" value="1"/>
</dbReference>
<keyword evidence="3" id="KW-0732">Signal</keyword>
<dbReference type="InterPro" id="IPR019819">
    <property type="entry name" value="Carboxylesterase_B_CS"/>
</dbReference>
<evidence type="ECO:0000256" key="3">
    <source>
        <dbReference type="RuleBase" id="RU361235"/>
    </source>
</evidence>
<dbReference type="Pfam" id="PF00135">
    <property type="entry name" value="COesterase"/>
    <property type="match status" value="1"/>
</dbReference>
<accession>A0A9N9LC57</accession>
<keyword evidence="6" id="KW-1185">Reference proteome</keyword>
<comment type="caution">
    <text evidence="5">The sequence shown here is derived from an EMBL/GenBank/DDBJ whole genome shotgun (WGS) entry which is preliminary data.</text>
</comment>
<dbReference type="Gene3D" id="3.40.50.1820">
    <property type="entry name" value="alpha/beta hydrolase"/>
    <property type="match status" value="1"/>
</dbReference>
<feature type="domain" description="Carboxylesterase type B" evidence="4">
    <location>
        <begin position="29"/>
        <end position="527"/>
    </location>
</feature>
<evidence type="ECO:0000313" key="6">
    <source>
        <dbReference type="Proteomes" id="UP000696280"/>
    </source>
</evidence>
<evidence type="ECO:0000259" key="4">
    <source>
        <dbReference type="Pfam" id="PF00135"/>
    </source>
</evidence>
<dbReference type="PROSITE" id="PS00122">
    <property type="entry name" value="CARBOXYLESTERASE_B_1"/>
    <property type="match status" value="1"/>
</dbReference>
<sequence length="536" mass="58460">MNRHKLPNIFFMNIIILLQISSSLSQLTIASLDYGTFAGAYNEEYNITLYRRIPFAAPPIGENRFRAPQPPATIADGIYDSNRSFDPCAASVSSEDCLYLSLYSRPWSQDLPLRPVVIFFFGGGFIRGGGSQAIPPSGYPILNISSQNDFVMIYPNYRTNAFGFLPGSEIAKDETSDLNPGLLDQNAVLKWVQKYGKEFGGDPKNVTIFGQSAGAGSVVAQVLSTAETNGSSGETKLFNRALASSPFWPKTYKYDDPEAEALYDKLVSMTGCSGDGSLKCLKTIDFGIISDAAASIAAEAKYSANYFAWAPVIDGEFLKISLSEAVRNGGMDFESGWGMYNTLEGVSNLTESLGESFIPPFNTTTTLSSWLTSYLPSLSPVNQEHLLTLYPANGTTETLPSYTSLTTRAGLIFRDSTLTCPAYWLALSSKNSSYIGEYTIAPAKHASDTMYWNTINDVQSSNSLIYRGFTGAFASYFQTGDPNGNKLTDDAQAGVAEAKSTGMEFVIAENGLFDVEMKLLEERCAFWLDVANEVRI</sequence>
<dbReference type="PROSITE" id="PS00941">
    <property type="entry name" value="CARBOXYLESTERASE_B_2"/>
    <property type="match status" value="1"/>
</dbReference>
<keyword evidence="2 3" id="KW-0378">Hydrolase</keyword>
<dbReference type="Proteomes" id="UP000696280">
    <property type="component" value="Unassembled WGS sequence"/>
</dbReference>
<evidence type="ECO:0000256" key="2">
    <source>
        <dbReference type="ARBA" id="ARBA00022801"/>
    </source>
</evidence>
<dbReference type="OrthoDB" id="408631at2759"/>
<evidence type="ECO:0000256" key="1">
    <source>
        <dbReference type="ARBA" id="ARBA00005964"/>
    </source>
</evidence>
<evidence type="ECO:0000313" key="5">
    <source>
        <dbReference type="EMBL" id="CAG8960762.1"/>
    </source>
</evidence>
<protein>
    <recommendedName>
        <fullName evidence="3">Carboxylic ester hydrolase</fullName>
        <ecNumber evidence="3">3.1.1.-</ecNumber>
    </recommendedName>
</protein>
<dbReference type="InterPro" id="IPR050309">
    <property type="entry name" value="Type-B_Carboxylest/Lipase"/>
</dbReference>
<dbReference type="GO" id="GO:0016787">
    <property type="term" value="F:hydrolase activity"/>
    <property type="evidence" value="ECO:0007669"/>
    <property type="project" value="UniProtKB-KW"/>
</dbReference>
<dbReference type="EMBL" id="CAJVRL010000103">
    <property type="protein sequence ID" value="CAG8960762.1"/>
    <property type="molecule type" value="Genomic_DNA"/>
</dbReference>
<dbReference type="InterPro" id="IPR019826">
    <property type="entry name" value="Carboxylesterase_B_AS"/>
</dbReference>
<organism evidence="5 6">
    <name type="scientific">Hymenoscyphus fraxineus</name>
    <dbReference type="NCBI Taxonomy" id="746836"/>
    <lineage>
        <taxon>Eukaryota</taxon>
        <taxon>Fungi</taxon>
        <taxon>Dikarya</taxon>
        <taxon>Ascomycota</taxon>
        <taxon>Pezizomycotina</taxon>
        <taxon>Leotiomycetes</taxon>
        <taxon>Helotiales</taxon>
        <taxon>Helotiaceae</taxon>
        <taxon>Hymenoscyphus</taxon>
    </lineage>
</organism>
<feature type="chain" id="PRO_5040547738" description="Carboxylic ester hydrolase" evidence="3">
    <location>
        <begin position="26"/>
        <end position="536"/>
    </location>
</feature>
<dbReference type="InterPro" id="IPR002018">
    <property type="entry name" value="CarbesteraseB"/>
</dbReference>
<dbReference type="EC" id="3.1.1.-" evidence="3"/>